<evidence type="ECO:0000256" key="5">
    <source>
        <dbReference type="ARBA" id="ARBA00023157"/>
    </source>
</evidence>
<comment type="caution">
    <text evidence="7">The sequence shown here is derived from an EMBL/GenBank/DDBJ whole genome shotgun (WGS) entry which is preliminary data.</text>
</comment>
<dbReference type="Proteomes" id="UP000660708">
    <property type="component" value="Unassembled WGS sequence"/>
</dbReference>
<reference evidence="7 8" key="1">
    <citation type="submission" date="2015-06" db="EMBL/GenBank/DDBJ databases">
        <title>Genome sequence of Pseudoalteromonas peptidolytica.</title>
        <authorList>
            <person name="Xie B.-B."/>
            <person name="Rong J.-C."/>
            <person name="Qin Q.-L."/>
            <person name="Zhang Y.-Z."/>
        </authorList>
    </citation>
    <scope>NUCLEOTIDE SEQUENCE [LARGE SCALE GENOMIC DNA]</scope>
    <source>
        <strain evidence="7 8">F12-50-A1</strain>
    </source>
</reference>
<protein>
    <recommendedName>
        <fullName evidence="9">S1/P1 Nuclease</fullName>
    </recommendedName>
</protein>
<evidence type="ECO:0000256" key="1">
    <source>
        <dbReference type="ARBA" id="ARBA00022722"/>
    </source>
</evidence>
<evidence type="ECO:0008006" key="9">
    <source>
        <dbReference type="Google" id="ProtNLM"/>
    </source>
</evidence>
<accession>A0A8I0MYX5</accession>
<dbReference type="PANTHER" id="PTHR33146:SF26">
    <property type="entry name" value="ENDONUCLEASE 4"/>
    <property type="match status" value="1"/>
</dbReference>
<keyword evidence="4" id="KW-0378">Hydrolase</keyword>
<dbReference type="Pfam" id="PF02265">
    <property type="entry name" value="S1-P1_nuclease"/>
    <property type="match status" value="1"/>
</dbReference>
<dbReference type="GO" id="GO:0016788">
    <property type="term" value="F:hydrolase activity, acting on ester bonds"/>
    <property type="evidence" value="ECO:0007669"/>
    <property type="project" value="InterPro"/>
</dbReference>
<evidence type="ECO:0000313" key="8">
    <source>
        <dbReference type="Proteomes" id="UP000660708"/>
    </source>
</evidence>
<dbReference type="PANTHER" id="PTHR33146">
    <property type="entry name" value="ENDONUCLEASE 4"/>
    <property type="match status" value="1"/>
</dbReference>
<name>A0A8I0MYX5_9GAMM</name>
<evidence type="ECO:0000256" key="2">
    <source>
        <dbReference type="ARBA" id="ARBA00022723"/>
    </source>
</evidence>
<keyword evidence="3" id="KW-0255">Endonuclease</keyword>
<dbReference type="GO" id="GO:0006308">
    <property type="term" value="P:DNA catabolic process"/>
    <property type="evidence" value="ECO:0007669"/>
    <property type="project" value="InterPro"/>
</dbReference>
<keyword evidence="8" id="KW-1185">Reference proteome</keyword>
<sequence length="312" mass="35682">MSPFILLKNADNWPHFLLGRLFPFPQEIKMLRKSISLLFAVGMTLTTSDAAAWGQNGHRIIGELAELHLTDHTRLAIKPLLEGDSLAEVSTWADEMRSDPSTFWRKQSSKWHYINIEDPKNMHQHVHSNLDDKEKVKNILDGIYYSINTLQSDSKSIDEKRFALRFLVHLVGDSHQPFHAGRGEDRGGNMIKVKFFGSDSNLHSTWDTKLIENENLSFTEFTRFIQTTNSEIIAEYLNSAPADWLLESNNIAENVYNSNETEISYGYIYKHMPTVKFRLQQGGIRLAGLLNQIFDKDSQPLKEALKTSVTAK</sequence>
<dbReference type="CDD" id="cd11010">
    <property type="entry name" value="S1-P1_nuclease"/>
    <property type="match status" value="1"/>
</dbReference>
<dbReference type="Gene3D" id="1.10.575.10">
    <property type="entry name" value="P1 Nuclease"/>
    <property type="match status" value="1"/>
</dbReference>
<evidence type="ECO:0000256" key="6">
    <source>
        <dbReference type="ARBA" id="ARBA00023180"/>
    </source>
</evidence>
<keyword evidence="5" id="KW-1015">Disulfide bond</keyword>
<dbReference type="InterPro" id="IPR003154">
    <property type="entry name" value="S1/P1nuclease"/>
</dbReference>
<dbReference type="GO" id="GO:0004519">
    <property type="term" value="F:endonuclease activity"/>
    <property type="evidence" value="ECO:0007669"/>
    <property type="project" value="UniProtKB-KW"/>
</dbReference>
<gene>
    <name evidence="7" type="ORF">PPEP_b0431</name>
</gene>
<keyword evidence="6" id="KW-0325">Glycoprotein</keyword>
<proteinExistence type="predicted"/>
<evidence type="ECO:0000256" key="3">
    <source>
        <dbReference type="ARBA" id="ARBA00022759"/>
    </source>
</evidence>
<dbReference type="EMBL" id="AQHF01000034">
    <property type="protein sequence ID" value="MBE0348637.1"/>
    <property type="molecule type" value="Genomic_DNA"/>
</dbReference>
<evidence type="ECO:0000313" key="7">
    <source>
        <dbReference type="EMBL" id="MBE0348637.1"/>
    </source>
</evidence>
<dbReference type="InterPro" id="IPR008947">
    <property type="entry name" value="PLipase_C/P1_nuclease_dom_sf"/>
</dbReference>
<keyword evidence="2" id="KW-0479">Metal-binding</keyword>
<keyword evidence="1" id="KW-0540">Nuclease</keyword>
<evidence type="ECO:0000256" key="4">
    <source>
        <dbReference type="ARBA" id="ARBA00022801"/>
    </source>
</evidence>
<dbReference type="SUPFAM" id="SSF48537">
    <property type="entry name" value="Phospholipase C/P1 nuclease"/>
    <property type="match status" value="1"/>
</dbReference>
<organism evidence="7 8">
    <name type="scientific">Pseudoalteromonas peptidolytica F12-50-A1</name>
    <dbReference type="NCBI Taxonomy" id="1315280"/>
    <lineage>
        <taxon>Bacteria</taxon>
        <taxon>Pseudomonadati</taxon>
        <taxon>Pseudomonadota</taxon>
        <taxon>Gammaproteobacteria</taxon>
        <taxon>Alteromonadales</taxon>
        <taxon>Pseudoalteromonadaceae</taxon>
        <taxon>Pseudoalteromonas</taxon>
    </lineage>
</organism>
<dbReference type="GO" id="GO:0003676">
    <property type="term" value="F:nucleic acid binding"/>
    <property type="evidence" value="ECO:0007669"/>
    <property type="project" value="InterPro"/>
</dbReference>
<dbReference type="GO" id="GO:0046872">
    <property type="term" value="F:metal ion binding"/>
    <property type="evidence" value="ECO:0007669"/>
    <property type="project" value="UniProtKB-KW"/>
</dbReference>
<dbReference type="AlphaFoldDB" id="A0A8I0MYX5"/>